<protein>
    <submittedName>
        <fullName evidence="1">Uncharacterized protein</fullName>
    </submittedName>
</protein>
<dbReference type="RefSeq" id="WP_129348257.1">
    <property type="nucleotide sequence ID" value="NZ_CP012670.1"/>
</dbReference>
<proteinExistence type="predicted"/>
<dbReference type="AlphaFoldDB" id="A0A4P2Q1Q7"/>
<gene>
    <name evidence="1" type="ORF">SOCEGT47_037300</name>
</gene>
<organism evidence="1 2">
    <name type="scientific">Sorangium cellulosum</name>
    <name type="common">Polyangium cellulosum</name>
    <dbReference type="NCBI Taxonomy" id="56"/>
    <lineage>
        <taxon>Bacteria</taxon>
        <taxon>Pseudomonadati</taxon>
        <taxon>Myxococcota</taxon>
        <taxon>Polyangia</taxon>
        <taxon>Polyangiales</taxon>
        <taxon>Polyangiaceae</taxon>
        <taxon>Sorangium</taxon>
    </lineage>
</organism>
<sequence length="87" mass="9496">MLRPWNPRRIYPQAGVIAGELDLPECRWESILDLCGAEQRGWFEDAGAPAGSLAEHRLVSAALGNERTVTVYTPPGFTADGGLARSW</sequence>
<dbReference type="OrthoDB" id="9775130at2"/>
<evidence type="ECO:0000313" key="1">
    <source>
        <dbReference type="EMBL" id="AUX23207.1"/>
    </source>
</evidence>
<evidence type="ECO:0000313" key="2">
    <source>
        <dbReference type="Proteomes" id="UP000295781"/>
    </source>
</evidence>
<dbReference type="EMBL" id="CP012670">
    <property type="protein sequence ID" value="AUX23207.1"/>
    <property type="molecule type" value="Genomic_DNA"/>
</dbReference>
<dbReference type="Proteomes" id="UP000295781">
    <property type="component" value="Chromosome"/>
</dbReference>
<accession>A0A4P2Q1Q7</accession>
<name>A0A4P2Q1Q7_SORCE</name>
<reference evidence="1 2" key="1">
    <citation type="submission" date="2015-09" db="EMBL/GenBank/DDBJ databases">
        <title>Sorangium comparison.</title>
        <authorList>
            <person name="Zaburannyi N."/>
            <person name="Bunk B."/>
            <person name="Overmann J."/>
            <person name="Mueller R."/>
        </authorList>
    </citation>
    <scope>NUCLEOTIDE SEQUENCE [LARGE SCALE GENOMIC DNA]</scope>
    <source>
        <strain evidence="1 2">So ceGT47</strain>
    </source>
</reference>